<name>C9ZHC1_STRSW</name>
<evidence type="ECO:0000313" key="2">
    <source>
        <dbReference type="EMBL" id="CBG73643.1"/>
    </source>
</evidence>
<dbReference type="GeneID" id="24312487"/>
<dbReference type="KEGG" id="scb:SCAB_66441"/>
<evidence type="ECO:0000313" key="3">
    <source>
        <dbReference type="Proteomes" id="UP000001444"/>
    </source>
</evidence>
<dbReference type="Proteomes" id="UP000001444">
    <property type="component" value="Chromosome"/>
</dbReference>
<dbReference type="RefSeq" id="WP_013004200.1">
    <property type="nucleotide sequence ID" value="NC_013929.1"/>
</dbReference>
<feature type="domain" description="N-acetyltransferase" evidence="1">
    <location>
        <begin position="1"/>
        <end position="160"/>
    </location>
</feature>
<dbReference type="HOGENOM" id="CLU_081840_3_2_11"/>
<dbReference type="PROSITE" id="PS51186">
    <property type="entry name" value="GNAT"/>
    <property type="match status" value="1"/>
</dbReference>
<accession>C9ZHC1</accession>
<dbReference type="SUPFAM" id="SSF55729">
    <property type="entry name" value="Acyl-CoA N-acyltransferases (Nat)"/>
    <property type="match status" value="1"/>
</dbReference>
<dbReference type="eggNOG" id="COG3153">
    <property type="taxonomic scope" value="Bacteria"/>
</dbReference>
<keyword evidence="2" id="KW-0808">Transferase</keyword>
<reference evidence="2 3" key="1">
    <citation type="journal article" date="2010" name="Mol. Plant Microbe Interact.">
        <title>Streptomyces scabies 87-22 contains a coronafacic acid-like biosynthetic cluster that contributes to plant-microbe interactions.</title>
        <authorList>
            <person name="Bignell D.R."/>
            <person name="Seipke R.F."/>
            <person name="Huguet-Tapia J.C."/>
            <person name="Chambers A.H."/>
            <person name="Parry R.J."/>
            <person name="Loria R."/>
        </authorList>
    </citation>
    <scope>NUCLEOTIDE SEQUENCE [LARGE SCALE GENOMIC DNA]</scope>
    <source>
        <strain evidence="2 3">87.22</strain>
    </source>
</reference>
<organism evidence="2 3">
    <name type="scientific">Streptomyces scabiei (strain 87.22)</name>
    <dbReference type="NCBI Taxonomy" id="680198"/>
    <lineage>
        <taxon>Bacteria</taxon>
        <taxon>Bacillati</taxon>
        <taxon>Actinomycetota</taxon>
        <taxon>Actinomycetes</taxon>
        <taxon>Kitasatosporales</taxon>
        <taxon>Streptomycetaceae</taxon>
        <taxon>Streptomyces</taxon>
    </lineage>
</organism>
<dbReference type="InterPro" id="IPR000182">
    <property type="entry name" value="GNAT_dom"/>
</dbReference>
<dbReference type="STRING" id="680198.SCAB_66441"/>
<dbReference type="InterPro" id="IPR016181">
    <property type="entry name" value="Acyl_CoA_acyltransferase"/>
</dbReference>
<protein>
    <submittedName>
        <fullName evidence="2">Putative acetyltransferase</fullName>
    </submittedName>
</protein>
<sequence length="180" mass="19265">MIRRETVDDHRAVREVHTLAFDDGERVPGLVEALRTARAATAPLSFVATVGGRVVGHVLLSAARLDAPRRIVDVLTLSPLGVVPELQDQGIGTRLVAHALAAADGQGVPLVFLEGSPHYYGTRGFEGAVAAGFRPPSLRIPEAAFQVARLSAYEPWMTGTFVYAEPFWALDCVGLRAPEA</sequence>
<dbReference type="CDD" id="cd04301">
    <property type="entry name" value="NAT_SF"/>
    <property type="match status" value="1"/>
</dbReference>
<evidence type="ECO:0000259" key="1">
    <source>
        <dbReference type="PROSITE" id="PS51186"/>
    </source>
</evidence>
<gene>
    <name evidence="2" type="ordered locus">SCAB_66441</name>
</gene>
<dbReference type="GO" id="GO:0016747">
    <property type="term" value="F:acyltransferase activity, transferring groups other than amino-acyl groups"/>
    <property type="evidence" value="ECO:0007669"/>
    <property type="project" value="InterPro"/>
</dbReference>
<dbReference type="AlphaFoldDB" id="C9ZHC1"/>
<dbReference type="Pfam" id="PF13527">
    <property type="entry name" value="Acetyltransf_9"/>
    <property type="match status" value="1"/>
</dbReference>
<keyword evidence="3" id="KW-1185">Reference proteome</keyword>
<dbReference type="Gene3D" id="3.40.630.30">
    <property type="match status" value="1"/>
</dbReference>
<proteinExistence type="predicted"/>
<dbReference type="EMBL" id="FN554889">
    <property type="protein sequence ID" value="CBG73643.1"/>
    <property type="molecule type" value="Genomic_DNA"/>
</dbReference>